<dbReference type="InterPro" id="IPR037185">
    <property type="entry name" value="EmrE-like"/>
</dbReference>
<reference evidence="7" key="1">
    <citation type="submission" date="2018-06" db="EMBL/GenBank/DDBJ databases">
        <authorList>
            <person name="Zhirakovskaya E."/>
        </authorList>
    </citation>
    <scope>NUCLEOTIDE SEQUENCE</scope>
</reference>
<dbReference type="GO" id="GO:0016020">
    <property type="term" value="C:membrane"/>
    <property type="evidence" value="ECO:0007669"/>
    <property type="project" value="UniProtKB-SubCell"/>
</dbReference>
<feature type="transmembrane region" description="Helical" evidence="5">
    <location>
        <begin position="63"/>
        <end position="84"/>
    </location>
</feature>
<name>A0A3B1A210_9ZZZZ</name>
<dbReference type="SUPFAM" id="SSF103481">
    <property type="entry name" value="Multidrug resistance efflux transporter EmrE"/>
    <property type="match status" value="2"/>
</dbReference>
<accession>A0A3B1A210</accession>
<dbReference type="PANTHER" id="PTHR32322">
    <property type="entry name" value="INNER MEMBRANE TRANSPORTER"/>
    <property type="match status" value="1"/>
</dbReference>
<protein>
    <submittedName>
        <fullName evidence="7">Permease of the drug/metabolite transporter (DMT) superfamily</fullName>
    </submittedName>
</protein>
<dbReference type="InterPro" id="IPR050638">
    <property type="entry name" value="AA-Vitamin_Transporters"/>
</dbReference>
<evidence type="ECO:0000259" key="6">
    <source>
        <dbReference type="Pfam" id="PF00892"/>
    </source>
</evidence>
<keyword evidence="4 5" id="KW-0472">Membrane</keyword>
<organism evidence="7">
    <name type="scientific">hydrothermal vent metagenome</name>
    <dbReference type="NCBI Taxonomy" id="652676"/>
    <lineage>
        <taxon>unclassified sequences</taxon>
        <taxon>metagenomes</taxon>
        <taxon>ecological metagenomes</taxon>
    </lineage>
</organism>
<feature type="transmembrane region" description="Helical" evidence="5">
    <location>
        <begin position="90"/>
        <end position="111"/>
    </location>
</feature>
<feature type="transmembrane region" description="Helical" evidence="5">
    <location>
        <begin position="209"/>
        <end position="232"/>
    </location>
</feature>
<evidence type="ECO:0000256" key="5">
    <source>
        <dbReference type="SAM" id="Phobius"/>
    </source>
</evidence>
<feature type="transmembrane region" description="Helical" evidence="5">
    <location>
        <begin position="239"/>
        <end position="256"/>
    </location>
</feature>
<evidence type="ECO:0000256" key="4">
    <source>
        <dbReference type="ARBA" id="ARBA00023136"/>
    </source>
</evidence>
<dbReference type="EMBL" id="UOFT01000023">
    <property type="protein sequence ID" value="VAW92209.1"/>
    <property type="molecule type" value="Genomic_DNA"/>
</dbReference>
<dbReference type="AlphaFoldDB" id="A0A3B1A210"/>
<evidence type="ECO:0000256" key="1">
    <source>
        <dbReference type="ARBA" id="ARBA00004141"/>
    </source>
</evidence>
<feature type="domain" description="EamA" evidence="6">
    <location>
        <begin position="147"/>
        <end position="279"/>
    </location>
</feature>
<feature type="transmembrane region" description="Helical" evidence="5">
    <location>
        <begin position="30"/>
        <end position="51"/>
    </location>
</feature>
<keyword evidence="2 5" id="KW-0812">Transmembrane</keyword>
<gene>
    <name evidence="7" type="ORF">MNBD_GAMMA23-248</name>
</gene>
<feature type="domain" description="EamA" evidence="6">
    <location>
        <begin position="8"/>
        <end position="135"/>
    </location>
</feature>
<evidence type="ECO:0000313" key="7">
    <source>
        <dbReference type="EMBL" id="VAW92209.1"/>
    </source>
</evidence>
<keyword evidence="3 5" id="KW-1133">Transmembrane helix</keyword>
<sequence>MSIPAAYIGIILIWSTTPLAIKWSGESAGFLAGVSLRMFISVLVCAVIMSFMSRRLQWHRQALKVYFVASIGIFGSMMSVYWGAQFVESGLIAVIFGLTPIVTGLFAIGWLKEETFSFTKAAGLTLGVIGISIIFLRGVSFGSLSLLGISAIFFAMLLHSGSTVWMKQVQCNIKSLDAVYGGLLVSLPMYAMAWLLLDQHWPETISARSLISISYLGLMGSVVGFILFYYVLQNISASRVGLIPLFTPVLALILGSQFNHEVIPLIVWLGSGLILLGMSIYQWGHHIVRVNPVTVDGAVETEYD</sequence>
<feature type="transmembrane region" description="Helical" evidence="5">
    <location>
        <begin position="144"/>
        <end position="166"/>
    </location>
</feature>
<feature type="transmembrane region" description="Helical" evidence="5">
    <location>
        <begin position="262"/>
        <end position="281"/>
    </location>
</feature>
<dbReference type="InterPro" id="IPR000620">
    <property type="entry name" value="EamA_dom"/>
</dbReference>
<evidence type="ECO:0000256" key="2">
    <source>
        <dbReference type="ARBA" id="ARBA00022692"/>
    </source>
</evidence>
<dbReference type="PANTHER" id="PTHR32322:SF14">
    <property type="entry name" value="PROTEIN PAGO"/>
    <property type="match status" value="1"/>
</dbReference>
<proteinExistence type="predicted"/>
<feature type="transmembrane region" description="Helical" evidence="5">
    <location>
        <begin position="5"/>
        <end position="24"/>
    </location>
</feature>
<dbReference type="Pfam" id="PF00892">
    <property type="entry name" value="EamA"/>
    <property type="match status" value="2"/>
</dbReference>
<feature type="transmembrane region" description="Helical" evidence="5">
    <location>
        <begin position="178"/>
        <end position="197"/>
    </location>
</feature>
<feature type="transmembrane region" description="Helical" evidence="5">
    <location>
        <begin position="118"/>
        <end position="138"/>
    </location>
</feature>
<evidence type="ECO:0000256" key="3">
    <source>
        <dbReference type="ARBA" id="ARBA00022989"/>
    </source>
</evidence>
<comment type="subcellular location">
    <subcellularLocation>
        <location evidence="1">Membrane</location>
        <topology evidence="1">Multi-pass membrane protein</topology>
    </subcellularLocation>
</comment>